<evidence type="ECO:0000313" key="2">
    <source>
        <dbReference type="EMBL" id="QDZ14326.1"/>
    </source>
</evidence>
<dbReference type="GO" id="GO:0016791">
    <property type="term" value="F:phosphatase activity"/>
    <property type="evidence" value="ECO:0007669"/>
    <property type="project" value="TreeGrafter"/>
</dbReference>
<dbReference type="Gene3D" id="3.40.50.1240">
    <property type="entry name" value="Phosphoglycerate mutase-like"/>
    <property type="match status" value="1"/>
</dbReference>
<evidence type="ECO:0000313" key="3">
    <source>
        <dbReference type="Proteomes" id="UP000320216"/>
    </source>
</evidence>
<dbReference type="PANTHER" id="PTHR48100:SF1">
    <property type="entry name" value="HISTIDINE PHOSPHATASE FAMILY PROTEIN-RELATED"/>
    <property type="match status" value="1"/>
</dbReference>
<dbReference type="SMART" id="SM00855">
    <property type="entry name" value="PGAM"/>
    <property type="match status" value="1"/>
</dbReference>
<dbReference type="OrthoDB" id="4697614at2"/>
<protein>
    <submittedName>
        <fullName evidence="2">Histidine phosphatase family protein</fullName>
    </submittedName>
</protein>
<dbReference type="PANTHER" id="PTHR48100">
    <property type="entry name" value="BROAD-SPECIFICITY PHOSPHATASE YOR283W-RELATED"/>
    <property type="match status" value="1"/>
</dbReference>
<dbReference type="InterPro" id="IPR050275">
    <property type="entry name" value="PGM_Phosphatase"/>
</dbReference>
<sequence length="243" mass="25785">MLRLGSPRRGGPCGDDRGFARVELTAGRRVDQVNDAAHSHTLYLVRHGRTALNAEGRLRGHANPPLDEIGLKEAEAVGEVLARTGPVHVYCSPLDRAVRTAEAIGELCGAPVQADPRFMDRDYGPWTGQVREEVIARFGSVDAAPGVEPTASVLERARPALDAVLDDAARSGLDGPVVVVTHDAVIKPLIRAIDPSHTDLTTPTGSWNELVREGGVWTVVLVDQVPRTSGGSAPPGKPAMSPQ</sequence>
<reference evidence="2 3" key="1">
    <citation type="submission" date="2019-07" db="EMBL/GenBank/DDBJ databases">
        <title>Full genome sequence of Humibacter sp. WJ7-1.</title>
        <authorList>
            <person name="Im W.-T."/>
        </authorList>
    </citation>
    <scope>NUCLEOTIDE SEQUENCE [LARGE SCALE GENOMIC DNA]</scope>
    <source>
        <strain evidence="2 3">WJ7-1</strain>
    </source>
</reference>
<dbReference type="InterPro" id="IPR013078">
    <property type="entry name" value="His_Pase_superF_clade-1"/>
</dbReference>
<evidence type="ECO:0000256" key="1">
    <source>
        <dbReference type="PIRSR" id="PIRSR613078-2"/>
    </source>
</evidence>
<feature type="binding site" evidence="1">
    <location>
        <position position="96"/>
    </location>
    <ligand>
        <name>substrate</name>
    </ligand>
</feature>
<dbReference type="SUPFAM" id="SSF53254">
    <property type="entry name" value="Phosphoglycerate mutase-like"/>
    <property type="match status" value="1"/>
</dbReference>
<keyword evidence="3" id="KW-1185">Reference proteome</keyword>
<feature type="binding site" evidence="1">
    <location>
        <begin position="46"/>
        <end position="53"/>
    </location>
    <ligand>
        <name>substrate</name>
    </ligand>
</feature>
<dbReference type="Pfam" id="PF00300">
    <property type="entry name" value="His_Phos_1"/>
    <property type="match status" value="1"/>
</dbReference>
<proteinExistence type="predicted"/>
<accession>A0A5B8M281</accession>
<dbReference type="InterPro" id="IPR029033">
    <property type="entry name" value="His_PPase_superfam"/>
</dbReference>
<dbReference type="GO" id="GO:0005737">
    <property type="term" value="C:cytoplasm"/>
    <property type="evidence" value="ECO:0007669"/>
    <property type="project" value="TreeGrafter"/>
</dbReference>
<dbReference type="AlphaFoldDB" id="A0A5B8M281"/>
<dbReference type="EMBL" id="CP042305">
    <property type="protein sequence ID" value="QDZ14326.1"/>
    <property type="molecule type" value="Genomic_DNA"/>
</dbReference>
<dbReference type="KEGG" id="huw:FPZ11_05700"/>
<dbReference type="Proteomes" id="UP000320216">
    <property type="component" value="Chromosome"/>
</dbReference>
<name>A0A5B8M281_9MICO</name>
<gene>
    <name evidence="2" type="ORF">FPZ11_05700</name>
</gene>
<organism evidence="2 3">
    <name type="scientific">Humibacter ginsenosidimutans</name>
    <dbReference type="NCBI Taxonomy" id="2599293"/>
    <lineage>
        <taxon>Bacteria</taxon>
        <taxon>Bacillati</taxon>
        <taxon>Actinomycetota</taxon>
        <taxon>Actinomycetes</taxon>
        <taxon>Micrococcales</taxon>
        <taxon>Microbacteriaceae</taxon>
        <taxon>Humibacter</taxon>
    </lineage>
</organism>
<dbReference type="CDD" id="cd07067">
    <property type="entry name" value="HP_PGM_like"/>
    <property type="match status" value="1"/>
</dbReference>